<comment type="caution">
    <text evidence="5">The sequence shown here is derived from an EMBL/GenBank/DDBJ whole genome shotgun (WGS) entry which is preliminary data.</text>
</comment>
<organism evidence="5 6">
    <name type="scientific">Anaerosolibacter carboniphilus</name>
    <dbReference type="NCBI Taxonomy" id="1417629"/>
    <lineage>
        <taxon>Bacteria</taxon>
        <taxon>Bacillati</taxon>
        <taxon>Bacillota</taxon>
        <taxon>Clostridia</taxon>
        <taxon>Peptostreptococcales</taxon>
        <taxon>Thermotaleaceae</taxon>
        <taxon>Anaerosolibacter</taxon>
    </lineage>
</organism>
<keyword evidence="6" id="KW-1185">Reference proteome</keyword>
<dbReference type="SUPFAM" id="SSF52518">
    <property type="entry name" value="Thiamin diphosphate-binding fold (THDP-binding)"/>
    <property type="match status" value="1"/>
</dbReference>
<reference evidence="5 6" key="1">
    <citation type="submission" date="2020-08" db="EMBL/GenBank/DDBJ databases">
        <title>Genomic Encyclopedia of Type Strains, Phase IV (KMG-IV): sequencing the most valuable type-strain genomes for metagenomic binning, comparative biology and taxonomic classification.</title>
        <authorList>
            <person name="Goeker M."/>
        </authorList>
    </citation>
    <scope>NUCLEOTIDE SEQUENCE [LARGE SCALE GENOMIC DNA]</scope>
    <source>
        <strain evidence="5 6">DSM 103526</strain>
    </source>
</reference>
<dbReference type="PANTHER" id="PTHR47514">
    <property type="entry name" value="TRANSKETOLASE N-TERMINAL SECTION-RELATED"/>
    <property type="match status" value="1"/>
</dbReference>
<evidence type="ECO:0000256" key="3">
    <source>
        <dbReference type="ARBA" id="ARBA00023052"/>
    </source>
</evidence>
<evidence type="ECO:0000313" key="5">
    <source>
        <dbReference type="EMBL" id="MBB6217286.1"/>
    </source>
</evidence>
<keyword evidence="3" id="KW-0786">Thiamine pyrophosphate</keyword>
<dbReference type="CDD" id="cd02012">
    <property type="entry name" value="TPP_TK"/>
    <property type="match status" value="1"/>
</dbReference>
<evidence type="ECO:0000259" key="4">
    <source>
        <dbReference type="Pfam" id="PF00456"/>
    </source>
</evidence>
<dbReference type="AlphaFoldDB" id="A0A841KUI2"/>
<dbReference type="Gene3D" id="3.40.50.970">
    <property type="match status" value="1"/>
</dbReference>
<keyword evidence="5" id="KW-0808">Transferase</keyword>
<dbReference type="PANTHER" id="PTHR47514:SF1">
    <property type="entry name" value="TRANSKETOLASE N-TERMINAL SECTION-RELATED"/>
    <property type="match status" value="1"/>
</dbReference>
<evidence type="ECO:0000256" key="1">
    <source>
        <dbReference type="ARBA" id="ARBA00001964"/>
    </source>
</evidence>
<sequence length="273" mass="29751">MSTFEKLQQEAQELRVTIINMIHKAGSGHSGGSLSSAEILTVLYEKVMNIRPNEPQWEDRDRFVLSKGHGAPALYAILAKKGYFEAEDLHTLRQIESCLQGHPCMFKLPGIEMSTGSLGMGISVGVGMALALKLQGKSCKTFVLCGDGELQEGQNWEAMMTISKWKLDNLVVIIDRNHVQLDGSVDEVLPMGDLRAKLESFGLHTLTCNGHNVQALTEAFDTALGINGPVAIIAETVKGKGVSFMEGQSAWHGKPISKEDYEQAIKELKGVLA</sequence>
<comment type="cofactor">
    <cofactor evidence="1">
        <name>thiamine diphosphate</name>
        <dbReference type="ChEBI" id="CHEBI:58937"/>
    </cofactor>
</comment>
<evidence type="ECO:0000313" key="6">
    <source>
        <dbReference type="Proteomes" id="UP000579281"/>
    </source>
</evidence>
<feature type="domain" description="Transketolase N-terminal" evidence="4">
    <location>
        <begin position="9"/>
        <end position="266"/>
    </location>
</feature>
<dbReference type="EC" id="2.2.1.1" evidence="5"/>
<dbReference type="Pfam" id="PF00456">
    <property type="entry name" value="Transketolase_N"/>
    <property type="match status" value="1"/>
</dbReference>
<comment type="similarity">
    <text evidence="2">Belongs to the transketolase family.</text>
</comment>
<dbReference type="InterPro" id="IPR005474">
    <property type="entry name" value="Transketolase_N"/>
</dbReference>
<protein>
    <submittedName>
        <fullName evidence="5">Transketolase</fullName>
        <ecNumber evidence="5">2.2.1.1</ecNumber>
    </submittedName>
</protein>
<evidence type="ECO:0000256" key="2">
    <source>
        <dbReference type="ARBA" id="ARBA00007131"/>
    </source>
</evidence>
<gene>
    <name evidence="5" type="ORF">HNQ80_003405</name>
</gene>
<dbReference type="RefSeq" id="WP_184311792.1">
    <property type="nucleotide sequence ID" value="NZ_JACHEN010000022.1"/>
</dbReference>
<accession>A0A841KUI2</accession>
<dbReference type="Proteomes" id="UP000579281">
    <property type="component" value="Unassembled WGS sequence"/>
</dbReference>
<dbReference type="EMBL" id="JACHEN010000022">
    <property type="protein sequence ID" value="MBB6217286.1"/>
    <property type="molecule type" value="Genomic_DNA"/>
</dbReference>
<name>A0A841KUI2_9FIRM</name>
<dbReference type="InterPro" id="IPR029061">
    <property type="entry name" value="THDP-binding"/>
</dbReference>
<proteinExistence type="inferred from homology"/>
<dbReference type="GO" id="GO:0004802">
    <property type="term" value="F:transketolase activity"/>
    <property type="evidence" value="ECO:0007669"/>
    <property type="project" value="UniProtKB-EC"/>
</dbReference>